<name>A0ABZ1YU34_9NOCA</name>
<dbReference type="Proteomes" id="UP001432062">
    <property type="component" value="Chromosome"/>
</dbReference>
<proteinExistence type="predicted"/>
<protein>
    <recommendedName>
        <fullName evidence="3">Transposase</fullName>
    </recommendedName>
</protein>
<evidence type="ECO:0000313" key="1">
    <source>
        <dbReference type="EMBL" id="WUV46769.1"/>
    </source>
</evidence>
<evidence type="ECO:0008006" key="3">
    <source>
        <dbReference type="Google" id="ProtNLM"/>
    </source>
</evidence>
<reference evidence="1" key="1">
    <citation type="submission" date="2022-10" db="EMBL/GenBank/DDBJ databases">
        <title>The complete genomes of actinobacterial strains from the NBC collection.</title>
        <authorList>
            <person name="Joergensen T.S."/>
            <person name="Alvarez Arevalo M."/>
            <person name="Sterndorff E.B."/>
            <person name="Faurdal D."/>
            <person name="Vuksanovic O."/>
            <person name="Mourched A.-S."/>
            <person name="Charusanti P."/>
            <person name="Shaw S."/>
            <person name="Blin K."/>
            <person name="Weber T."/>
        </authorList>
    </citation>
    <scope>NUCLEOTIDE SEQUENCE</scope>
    <source>
        <strain evidence="1">NBC_01482</strain>
    </source>
</reference>
<accession>A0ABZ1YU34</accession>
<dbReference type="EMBL" id="CP109441">
    <property type="protein sequence ID" value="WUV46769.1"/>
    <property type="molecule type" value="Genomic_DNA"/>
</dbReference>
<dbReference type="RefSeq" id="WP_329410827.1">
    <property type="nucleotide sequence ID" value="NZ_CP109441.1"/>
</dbReference>
<organism evidence="1 2">
    <name type="scientific">Nocardia vinacea</name>
    <dbReference type="NCBI Taxonomy" id="96468"/>
    <lineage>
        <taxon>Bacteria</taxon>
        <taxon>Bacillati</taxon>
        <taxon>Actinomycetota</taxon>
        <taxon>Actinomycetes</taxon>
        <taxon>Mycobacteriales</taxon>
        <taxon>Nocardiaceae</taxon>
        <taxon>Nocardia</taxon>
    </lineage>
</organism>
<sequence length="50" mass="5932">MTDNAEDRRKWTAEELAYLDKIQEQLAGPLTERQLAILRRWWHGGYASDQ</sequence>
<gene>
    <name evidence="1" type="ORF">OG563_00450</name>
</gene>
<keyword evidence="2" id="KW-1185">Reference proteome</keyword>
<evidence type="ECO:0000313" key="2">
    <source>
        <dbReference type="Proteomes" id="UP001432062"/>
    </source>
</evidence>